<evidence type="ECO:0000259" key="1">
    <source>
        <dbReference type="PROSITE" id="PS50994"/>
    </source>
</evidence>
<dbReference type="Gene3D" id="3.30.420.10">
    <property type="entry name" value="Ribonuclease H-like superfamily/Ribonuclease H"/>
    <property type="match status" value="1"/>
</dbReference>
<name>A0ABD2ZX75_9GENT</name>
<dbReference type="PROSITE" id="PS50994">
    <property type="entry name" value="INTEGRASE"/>
    <property type="match status" value="1"/>
</dbReference>
<dbReference type="InterPro" id="IPR001584">
    <property type="entry name" value="Integrase_cat-core"/>
</dbReference>
<dbReference type="InterPro" id="IPR036397">
    <property type="entry name" value="RNaseH_sf"/>
</dbReference>
<dbReference type="EMBL" id="JBJUIK010000007">
    <property type="protein sequence ID" value="KAL3523102.1"/>
    <property type="molecule type" value="Genomic_DNA"/>
</dbReference>
<dbReference type="Pfam" id="PF00665">
    <property type="entry name" value="rve"/>
    <property type="match status" value="1"/>
</dbReference>
<dbReference type="InterPro" id="IPR039537">
    <property type="entry name" value="Retrotran_Ty1/copia-like"/>
</dbReference>
<proteinExistence type="predicted"/>
<dbReference type="InterPro" id="IPR012337">
    <property type="entry name" value="RNaseH-like_sf"/>
</dbReference>
<dbReference type="AlphaFoldDB" id="A0ABD2ZX75"/>
<dbReference type="PANTHER" id="PTHR42648:SF18">
    <property type="entry name" value="RETROTRANSPOSON, UNCLASSIFIED-LIKE PROTEIN"/>
    <property type="match status" value="1"/>
</dbReference>
<comment type="caution">
    <text evidence="2">The sequence shown here is derived from an EMBL/GenBank/DDBJ whole genome shotgun (WGS) entry which is preliminary data.</text>
</comment>
<accession>A0ABD2ZX75</accession>
<feature type="domain" description="Integrase catalytic" evidence="1">
    <location>
        <begin position="1"/>
        <end position="152"/>
    </location>
</feature>
<evidence type="ECO:0000313" key="2">
    <source>
        <dbReference type="EMBL" id="KAL3523102.1"/>
    </source>
</evidence>
<dbReference type="Pfam" id="PF25597">
    <property type="entry name" value="SH3_retrovirus"/>
    <property type="match status" value="1"/>
</dbReference>
<dbReference type="SUPFAM" id="SSF53098">
    <property type="entry name" value="Ribonuclease H-like"/>
    <property type="match status" value="1"/>
</dbReference>
<gene>
    <name evidence="2" type="ORF">ACH5RR_015936</name>
</gene>
<protein>
    <recommendedName>
        <fullName evidence="1">Integrase catalytic domain-containing protein</fullName>
    </recommendedName>
</protein>
<dbReference type="PANTHER" id="PTHR42648">
    <property type="entry name" value="TRANSPOSASE, PUTATIVE-RELATED"/>
    <property type="match status" value="1"/>
</dbReference>
<evidence type="ECO:0000313" key="3">
    <source>
        <dbReference type="Proteomes" id="UP001630127"/>
    </source>
</evidence>
<sequence>MWPHESCSGNKYFLFFIDDFSRMCWVHFLKAKSELYTMFKKFKNYVENQSNLNIKTLRSDNGTEYNSRQPDKFCSDKGIVHRLTVTYTPQQNSVSEWKNKCVIEMARYLLFEKNLPKPFWSEAFNASVYLLNRLPTKALKNKTPYEAWYDVKPSVQHLRVFGCIYFYHIPEQKKDKLDSRAKKGILVGYSYFKKGYRIYCLKTNKILVNKNVKFNEMAAGNWDNPKDVQSKIHDDKPN</sequence>
<keyword evidence="3" id="KW-1185">Reference proteome</keyword>
<dbReference type="InterPro" id="IPR057670">
    <property type="entry name" value="SH3_retrovirus"/>
</dbReference>
<dbReference type="Proteomes" id="UP001630127">
    <property type="component" value="Unassembled WGS sequence"/>
</dbReference>
<organism evidence="2 3">
    <name type="scientific">Cinchona calisaya</name>
    <dbReference type="NCBI Taxonomy" id="153742"/>
    <lineage>
        <taxon>Eukaryota</taxon>
        <taxon>Viridiplantae</taxon>
        <taxon>Streptophyta</taxon>
        <taxon>Embryophyta</taxon>
        <taxon>Tracheophyta</taxon>
        <taxon>Spermatophyta</taxon>
        <taxon>Magnoliopsida</taxon>
        <taxon>eudicotyledons</taxon>
        <taxon>Gunneridae</taxon>
        <taxon>Pentapetalae</taxon>
        <taxon>asterids</taxon>
        <taxon>lamiids</taxon>
        <taxon>Gentianales</taxon>
        <taxon>Rubiaceae</taxon>
        <taxon>Cinchonoideae</taxon>
        <taxon>Cinchoneae</taxon>
        <taxon>Cinchona</taxon>
    </lineage>
</organism>
<reference evidence="2 3" key="1">
    <citation type="submission" date="2024-11" db="EMBL/GenBank/DDBJ databases">
        <title>A near-complete genome assembly of Cinchona calisaya.</title>
        <authorList>
            <person name="Lian D.C."/>
            <person name="Zhao X.W."/>
            <person name="Wei L."/>
        </authorList>
    </citation>
    <scope>NUCLEOTIDE SEQUENCE [LARGE SCALE GENOMIC DNA]</scope>
    <source>
        <tissue evidence="2">Nenye</tissue>
    </source>
</reference>